<accession>A0A367FIT4</accession>
<evidence type="ECO:0000256" key="1">
    <source>
        <dbReference type="SAM" id="MobiDB-lite"/>
    </source>
</evidence>
<sequence length="261" mass="28024">MMVFMSVLDDLGTELDAATKRLLATAAAMPDRDVTAPSLLPGWTRGHVLTHVARNADSHVNLLTWAKTGVFTPQYPTPEAREAQIAEGAGRAAAEQHADLIASSARFDAALREMPPQAWHATVAGMTGTGHPAWYVLVRRVREVEIHHIDLGAGYTRADLPDAFVLRELHDAVAMWPRAGSPISAIHTGGRSWTGLGEGPELRGDAPLVLAWVTGRLDGDPRTAGLEFTGLRLAERPPAAPKWPTMSAPPGLPPTPPEEYP</sequence>
<keyword evidence="3" id="KW-0413">Isomerase</keyword>
<dbReference type="Proteomes" id="UP000253094">
    <property type="component" value="Unassembled WGS sequence"/>
</dbReference>
<organism evidence="3 4">
    <name type="scientific">Sphaerisporangium album</name>
    <dbReference type="NCBI Taxonomy" id="509200"/>
    <lineage>
        <taxon>Bacteria</taxon>
        <taxon>Bacillati</taxon>
        <taxon>Actinomycetota</taxon>
        <taxon>Actinomycetes</taxon>
        <taxon>Streptosporangiales</taxon>
        <taxon>Streptosporangiaceae</taxon>
        <taxon>Sphaerisporangium</taxon>
    </lineage>
</organism>
<evidence type="ECO:0000313" key="4">
    <source>
        <dbReference type="Proteomes" id="UP000253094"/>
    </source>
</evidence>
<dbReference type="SUPFAM" id="SSF109854">
    <property type="entry name" value="DinB/YfiT-like putative metalloenzymes"/>
    <property type="match status" value="1"/>
</dbReference>
<dbReference type="OrthoDB" id="5118203at2"/>
<proteinExistence type="predicted"/>
<dbReference type="InterPro" id="IPR034660">
    <property type="entry name" value="DinB/YfiT-like"/>
</dbReference>
<dbReference type="AlphaFoldDB" id="A0A367FIT4"/>
<feature type="compositionally biased region" description="Pro residues" evidence="1">
    <location>
        <begin position="250"/>
        <end position="261"/>
    </location>
</feature>
<feature type="region of interest" description="Disordered" evidence="1">
    <location>
        <begin position="237"/>
        <end position="261"/>
    </location>
</feature>
<keyword evidence="3" id="KW-0670">Pyruvate</keyword>
<evidence type="ECO:0000259" key="2">
    <source>
        <dbReference type="Pfam" id="PF11716"/>
    </source>
</evidence>
<dbReference type="InterPro" id="IPR017517">
    <property type="entry name" value="Maleyloyr_isom"/>
</dbReference>
<reference evidence="3 4" key="1">
    <citation type="submission" date="2018-06" db="EMBL/GenBank/DDBJ databases">
        <title>Sphaerisporangium craniellae sp. nov., isolated from a marine sponge in the South China Sea.</title>
        <authorList>
            <person name="Li L."/>
        </authorList>
    </citation>
    <scope>NUCLEOTIDE SEQUENCE [LARGE SCALE GENOMIC DNA]</scope>
    <source>
        <strain evidence="3 4">CCTCC AA 208026</strain>
    </source>
</reference>
<name>A0A367FIT4_9ACTN</name>
<dbReference type="GO" id="GO:0046872">
    <property type="term" value="F:metal ion binding"/>
    <property type="evidence" value="ECO:0007669"/>
    <property type="project" value="InterPro"/>
</dbReference>
<dbReference type="NCBIfam" id="TIGR03083">
    <property type="entry name" value="maleylpyruvate isomerase family mycothiol-dependent enzyme"/>
    <property type="match status" value="1"/>
</dbReference>
<dbReference type="GO" id="GO:0016853">
    <property type="term" value="F:isomerase activity"/>
    <property type="evidence" value="ECO:0007669"/>
    <property type="project" value="UniProtKB-KW"/>
</dbReference>
<protein>
    <submittedName>
        <fullName evidence="3">Maleylpyruvate isomerase family mycothiol-dependent enzyme</fullName>
    </submittedName>
</protein>
<dbReference type="Pfam" id="PF11716">
    <property type="entry name" value="MDMPI_N"/>
    <property type="match status" value="1"/>
</dbReference>
<feature type="domain" description="Mycothiol-dependent maleylpyruvate isomerase metal-binding" evidence="2">
    <location>
        <begin position="15"/>
        <end position="151"/>
    </location>
</feature>
<comment type="caution">
    <text evidence="3">The sequence shown here is derived from an EMBL/GenBank/DDBJ whole genome shotgun (WGS) entry which is preliminary data.</text>
</comment>
<dbReference type="Gene3D" id="1.20.120.450">
    <property type="entry name" value="dinb family like domain"/>
    <property type="match status" value="1"/>
</dbReference>
<keyword evidence="4" id="KW-1185">Reference proteome</keyword>
<evidence type="ECO:0000313" key="3">
    <source>
        <dbReference type="EMBL" id="RCG29607.1"/>
    </source>
</evidence>
<gene>
    <name evidence="3" type="ORF">DQ384_18585</name>
</gene>
<dbReference type="EMBL" id="QOIL01000010">
    <property type="protein sequence ID" value="RCG29607.1"/>
    <property type="molecule type" value="Genomic_DNA"/>
</dbReference>
<dbReference type="InterPro" id="IPR024344">
    <property type="entry name" value="MDMPI_metal-binding"/>
</dbReference>
<dbReference type="Gene3D" id="3.30.1050.20">
    <property type="match status" value="1"/>
</dbReference>